<reference evidence="2" key="1">
    <citation type="journal article" date="2014" name="Front. Microbiol.">
        <title>High frequency of phylogenetically diverse reductive dehalogenase-homologous genes in deep subseafloor sedimentary metagenomes.</title>
        <authorList>
            <person name="Kawai M."/>
            <person name="Futagami T."/>
            <person name="Toyoda A."/>
            <person name="Takaki Y."/>
            <person name="Nishi S."/>
            <person name="Hori S."/>
            <person name="Arai W."/>
            <person name="Tsubouchi T."/>
            <person name="Morono Y."/>
            <person name="Uchiyama I."/>
            <person name="Ito T."/>
            <person name="Fujiyama A."/>
            <person name="Inagaki F."/>
            <person name="Takami H."/>
        </authorList>
    </citation>
    <scope>NUCLEOTIDE SEQUENCE</scope>
    <source>
        <strain evidence="2">Expedition CK06-06</strain>
    </source>
</reference>
<dbReference type="EMBL" id="BARS01004589">
    <property type="protein sequence ID" value="GAF80540.1"/>
    <property type="molecule type" value="Genomic_DNA"/>
</dbReference>
<proteinExistence type="predicted"/>
<accession>X0TWP8</accession>
<sequence>MPQLIQEEIEAAKEYAAQIVLGYGLCSNGIVGVKAPKQGLIVPKAHDCITFFLGSHSAYNKVFRERPGTYYLTLGWIAEKKDPLGSLEDTYVPRVGREMAVWALKESLKNYTHIALIDTKVSDLEPLRERALENARFLDMEYEEIAGRLDYLKKIILGPYDKEDFLFFQPGEVVSQKAILSSLD</sequence>
<dbReference type="AlphaFoldDB" id="X0TWP8"/>
<evidence type="ECO:0000313" key="2">
    <source>
        <dbReference type="EMBL" id="GAF80540.1"/>
    </source>
</evidence>
<evidence type="ECO:0000259" key="1">
    <source>
        <dbReference type="Pfam" id="PF07796"/>
    </source>
</evidence>
<dbReference type="InterPro" id="IPR012437">
    <property type="entry name" value="DUF1638"/>
</dbReference>
<protein>
    <recommendedName>
        <fullName evidence="1">DUF1638 domain-containing protein</fullName>
    </recommendedName>
</protein>
<dbReference type="Pfam" id="PF07796">
    <property type="entry name" value="DUF1638"/>
    <property type="match status" value="1"/>
</dbReference>
<gene>
    <name evidence="2" type="ORF">S01H1_08968</name>
</gene>
<name>X0TWP8_9ZZZZ</name>
<comment type="caution">
    <text evidence="2">The sequence shown here is derived from an EMBL/GenBank/DDBJ whole genome shotgun (WGS) entry which is preliminary data.</text>
</comment>
<feature type="domain" description="DUF1638" evidence="1">
    <location>
        <begin position="3"/>
        <end position="155"/>
    </location>
</feature>
<organism evidence="2">
    <name type="scientific">marine sediment metagenome</name>
    <dbReference type="NCBI Taxonomy" id="412755"/>
    <lineage>
        <taxon>unclassified sequences</taxon>
        <taxon>metagenomes</taxon>
        <taxon>ecological metagenomes</taxon>
    </lineage>
</organism>